<name>Q52PS5_9CAUD</name>
<keyword evidence="2" id="KW-1185">Reference proteome</keyword>
<dbReference type="Proteomes" id="UP000001305">
    <property type="component" value="Segment"/>
</dbReference>
<evidence type="ECO:0000313" key="2">
    <source>
        <dbReference type="Proteomes" id="UP000001305"/>
    </source>
</evidence>
<dbReference type="InterPro" id="IPR004260">
    <property type="entry name" value="Pyr-dimer_DNA_glycosylase"/>
</dbReference>
<dbReference type="EMBL" id="AY986977">
    <property type="protein sequence ID" value="AAX84883.1"/>
    <property type="molecule type" value="Genomic_DNA"/>
</dbReference>
<dbReference type="RefSeq" id="YP_239315.1">
    <property type="nucleotide sequence ID" value="NC_007024.1"/>
</dbReference>
<dbReference type="OrthoDB" id="9403at10239"/>
<dbReference type="GeneID" id="5076563"/>
<reference evidence="1 2" key="1">
    <citation type="submission" date="2005-03" db="EMBL/GenBank/DDBJ databases">
        <title>Sequencing of bacteriophage Xp15 from Xanthomonas campestris pv. pelargonii and identification of the lysis genes.</title>
        <authorList>
            <person name="Ramadugu C."/>
            <person name="Gabriel D.W."/>
        </authorList>
    </citation>
    <scope>NUCLEOTIDE SEQUENCE [LARGE SCALE GENOMIC DNA]</scope>
</reference>
<sequence length="173" mass="20270">MNIFILDYNPVVAAQMLCDKHVVKMALESAQMLSSALSLCGVQGIQYDASDWRDDWDSPERAESIRAYRPTHRNHPCTKWAMRVRNYQWLREHAEAICHEHTYRYGTVTQTSRVIEQLPKFPQVSGPLKFALAMDDVYKQIDPVKAYQAYYRGEKSRIAVWTKRETPEFMHEN</sequence>
<protein>
    <submittedName>
        <fullName evidence="1">Possible DNA binding protein</fullName>
    </submittedName>
</protein>
<evidence type="ECO:0000313" key="1">
    <source>
        <dbReference type="EMBL" id="AAX84883.1"/>
    </source>
</evidence>
<proteinExistence type="predicted"/>
<organism evidence="1 2">
    <name type="scientific">Xanthomonas phage Xp15</name>
    <dbReference type="NCBI Taxonomy" id="322855"/>
    <lineage>
        <taxon>Viruses</taxon>
        <taxon>Duplodnaviria</taxon>
        <taxon>Heunggongvirae</taxon>
        <taxon>Uroviricota</taxon>
        <taxon>Caudoviricetes</taxon>
        <taxon>Alachuavirus</taxon>
        <taxon>Alachuavirus Xp15</taxon>
    </lineage>
</organism>
<dbReference type="KEGG" id="vg:5076563"/>
<dbReference type="Pfam" id="PF03013">
    <property type="entry name" value="Pyr_excise"/>
    <property type="match status" value="1"/>
</dbReference>
<accession>Q52PS5</accession>